<gene>
    <name evidence="7" type="ORF">VVD49_17355</name>
</gene>
<evidence type="ECO:0000259" key="6">
    <source>
        <dbReference type="Pfam" id="PF00881"/>
    </source>
</evidence>
<comment type="caution">
    <text evidence="7">The sequence shown here is derived from an EMBL/GenBank/DDBJ whole genome shotgun (WGS) entry which is preliminary data.</text>
</comment>
<dbReference type="PANTHER" id="PTHR43425:SF2">
    <property type="entry name" value="OXYGEN-INSENSITIVE NADPH NITROREDUCTASE"/>
    <property type="match status" value="1"/>
</dbReference>
<keyword evidence="8" id="KW-1185">Reference proteome</keyword>
<dbReference type="InterPro" id="IPR029479">
    <property type="entry name" value="Nitroreductase"/>
</dbReference>
<dbReference type="EMBL" id="JAYXHS010000003">
    <property type="protein sequence ID" value="MEC5387502.1"/>
    <property type="molecule type" value="Genomic_DNA"/>
</dbReference>
<dbReference type="PIRSF" id="PIRSF005426">
    <property type="entry name" value="Frp"/>
    <property type="match status" value="1"/>
</dbReference>
<dbReference type="CDD" id="cd02146">
    <property type="entry name" value="NfsA-like"/>
    <property type="match status" value="1"/>
</dbReference>
<protein>
    <submittedName>
        <fullName evidence="7">NADPH-dependent oxidoreductase</fullName>
    </submittedName>
</protein>
<keyword evidence="3 5" id="KW-0288">FMN</keyword>
<evidence type="ECO:0000256" key="2">
    <source>
        <dbReference type="ARBA" id="ARBA00022630"/>
    </source>
</evidence>
<feature type="domain" description="Nitroreductase" evidence="6">
    <location>
        <begin position="38"/>
        <end position="191"/>
    </location>
</feature>
<dbReference type="InterPro" id="IPR016446">
    <property type="entry name" value="Flavin_OxRdtase_Frp"/>
</dbReference>
<dbReference type="Gene3D" id="3.40.109.10">
    <property type="entry name" value="NADH Oxidase"/>
    <property type="match status" value="1"/>
</dbReference>
<dbReference type="Proteomes" id="UP001331561">
    <property type="component" value="Unassembled WGS sequence"/>
</dbReference>
<accession>A0ABU6K7K3</accession>
<evidence type="ECO:0000313" key="8">
    <source>
        <dbReference type="Proteomes" id="UP001331561"/>
    </source>
</evidence>
<sequence length="278" mass="30133">MSDPLELLRARYGADHIPASASRYAPDAINPVLETLLAHRSVRGFRKDALPAGTLELLIAAAQSAPSSSNLQTFSVVSLEEPERKSRVATLAADQEFIREAPLFLAWLADLSRLQHIADAGQVEAEGLQYLDTFLMGAIDAALAAQNVVTAAESLGLGTVYVGALRNQPLEVARELGLPQGVFPLFGLAVGVPDAARPASVKPRLPQELVLHREQYNTAPVDAGIARYDTLIADFNRSQGLPPARWTERTLERVRSVSALRGRDKLREQLGVQGFELK</sequence>
<name>A0ABU6K7K3_9RHOO</name>
<organism evidence="7 8">
    <name type="scientific">Uliginosibacterium silvisoli</name>
    <dbReference type="NCBI Taxonomy" id="3114758"/>
    <lineage>
        <taxon>Bacteria</taxon>
        <taxon>Pseudomonadati</taxon>
        <taxon>Pseudomonadota</taxon>
        <taxon>Betaproteobacteria</taxon>
        <taxon>Rhodocyclales</taxon>
        <taxon>Zoogloeaceae</taxon>
        <taxon>Uliginosibacterium</taxon>
    </lineage>
</organism>
<evidence type="ECO:0000256" key="3">
    <source>
        <dbReference type="ARBA" id="ARBA00022643"/>
    </source>
</evidence>
<evidence type="ECO:0000256" key="5">
    <source>
        <dbReference type="PIRNR" id="PIRNR005426"/>
    </source>
</evidence>
<keyword evidence="5" id="KW-0521">NADP</keyword>
<dbReference type="PANTHER" id="PTHR43425">
    <property type="entry name" value="OXYGEN-INSENSITIVE NADPH NITROREDUCTASE"/>
    <property type="match status" value="1"/>
</dbReference>
<reference evidence="7 8" key="1">
    <citation type="submission" date="2024-01" db="EMBL/GenBank/DDBJ databases">
        <title>Uliginosibacterium soil sp. nov.</title>
        <authorList>
            <person name="Lv Y."/>
        </authorList>
    </citation>
    <scope>NUCLEOTIDE SEQUENCE [LARGE SCALE GENOMIC DNA]</scope>
    <source>
        <strain evidence="7 8">H3</strain>
    </source>
</reference>
<dbReference type="SUPFAM" id="SSF55469">
    <property type="entry name" value="FMN-dependent nitroreductase-like"/>
    <property type="match status" value="1"/>
</dbReference>
<proteinExistence type="inferred from homology"/>
<evidence type="ECO:0000313" key="7">
    <source>
        <dbReference type="EMBL" id="MEC5387502.1"/>
    </source>
</evidence>
<comment type="similarity">
    <text evidence="1 5">Belongs to the flavin oxidoreductase frp family.</text>
</comment>
<dbReference type="RefSeq" id="WP_327600471.1">
    <property type="nucleotide sequence ID" value="NZ_JAYXHS010000003.1"/>
</dbReference>
<keyword evidence="2 5" id="KW-0285">Flavoprotein</keyword>
<evidence type="ECO:0000256" key="1">
    <source>
        <dbReference type="ARBA" id="ARBA00008366"/>
    </source>
</evidence>
<dbReference type="Pfam" id="PF00881">
    <property type="entry name" value="Nitroreductase"/>
    <property type="match status" value="1"/>
</dbReference>
<dbReference type="InterPro" id="IPR000415">
    <property type="entry name" value="Nitroreductase-like"/>
</dbReference>
<keyword evidence="4 5" id="KW-0560">Oxidoreductase</keyword>
<evidence type="ECO:0000256" key="4">
    <source>
        <dbReference type="ARBA" id="ARBA00023002"/>
    </source>
</evidence>